<organism evidence="1 2">
    <name type="scientific">Vallitalea maricola</name>
    <dbReference type="NCBI Taxonomy" id="3074433"/>
    <lineage>
        <taxon>Bacteria</taxon>
        <taxon>Bacillati</taxon>
        <taxon>Bacillota</taxon>
        <taxon>Clostridia</taxon>
        <taxon>Lachnospirales</taxon>
        <taxon>Vallitaleaceae</taxon>
        <taxon>Vallitalea</taxon>
    </lineage>
</organism>
<name>A0ACB5UF18_9FIRM</name>
<evidence type="ECO:0000313" key="2">
    <source>
        <dbReference type="Proteomes" id="UP001374599"/>
    </source>
</evidence>
<sequence length="46" mass="5521">MKCPYCKKEYSDSIIKYHMQRCDKKEEKKPENKDPNKDNAKGKTNK</sequence>
<keyword evidence="2" id="KW-1185">Reference proteome</keyword>
<reference evidence="1" key="1">
    <citation type="submission" date="2023-09" db="EMBL/GenBank/DDBJ databases">
        <title>Vallitalea sediminicola and Vallitalea maricola sp. nov., anaerobic bacteria isolated from marine sediment.</title>
        <authorList>
            <person name="Hirano S."/>
            <person name="Maeda A."/>
            <person name="Terahara T."/>
            <person name="Mori K."/>
            <person name="Hamada M."/>
            <person name="Matsumoto R."/>
            <person name="Kobayashi T."/>
        </authorList>
    </citation>
    <scope>NUCLEOTIDE SEQUENCE</scope>
    <source>
        <strain evidence="1">AN17-2</strain>
    </source>
</reference>
<accession>A0ACB5UF18</accession>
<proteinExistence type="predicted"/>
<gene>
    <name evidence="1" type="ORF">AN2V17_04230</name>
</gene>
<comment type="caution">
    <text evidence="1">The sequence shown here is derived from an EMBL/GenBank/DDBJ whole genome shotgun (WGS) entry which is preliminary data.</text>
</comment>
<dbReference type="Proteomes" id="UP001374599">
    <property type="component" value="Unassembled WGS sequence"/>
</dbReference>
<dbReference type="EMBL" id="BTPU01000005">
    <property type="protein sequence ID" value="GMQ61195.1"/>
    <property type="molecule type" value="Genomic_DNA"/>
</dbReference>
<protein>
    <submittedName>
        <fullName evidence="1">Uncharacterized protein</fullName>
    </submittedName>
</protein>
<evidence type="ECO:0000313" key="1">
    <source>
        <dbReference type="EMBL" id="GMQ61195.1"/>
    </source>
</evidence>